<gene>
    <name evidence="2" type="ORF">LCGC14_0533590</name>
</gene>
<feature type="transmembrane region" description="Helical" evidence="1">
    <location>
        <begin position="7"/>
        <end position="30"/>
    </location>
</feature>
<protein>
    <submittedName>
        <fullName evidence="2">Uncharacterized protein</fullName>
    </submittedName>
</protein>
<reference evidence="2" key="1">
    <citation type="journal article" date="2015" name="Nature">
        <title>Complex archaea that bridge the gap between prokaryotes and eukaryotes.</title>
        <authorList>
            <person name="Spang A."/>
            <person name="Saw J.H."/>
            <person name="Jorgensen S.L."/>
            <person name="Zaremba-Niedzwiedzka K."/>
            <person name="Martijn J."/>
            <person name="Lind A.E."/>
            <person name="van Eijk R."/>
            <person name="Schleper C."/>
            <person name="Guy L."/>
            <person name="Ettema T.J."/>
        </authorList>
    </citation>
    <scope>NUCLEOTIDE SEQUENCE</scope>
</reference>
<evidence type="ECO:0000256" key="1">
    <source>
        <dbReference type="SAM" id="Phobius"/>
    </source>
</evidence>
<sequence length="68" mass="7629">MRKMFKLIVKAILLFSLVVATLLIGSVIFSTSSDKHAIKMFLLIPGLAWGCWLAGNQVADTYREEKPF</sequence>
<accession>A0A0F9RZR1</accession>
<comment type="caution">
    <text evidence="2">The sequence shown here is derived from an EMBL/GenBank/DDBJ whole genome shotgun (WGS) entry which is preliminary data.</text>
</comment>
<organism evidence="2">
    <name type="scientific">marine sediment metagenome</name>
    <dbReference type="NCBI Taxonomy" id="412755"/>
    <lineage>
        <taxon>unclassified sequences</taxon>
        <taxon>metagenomes</taxon>
        <taxon>ecological metagenomes</taxon>
    </lineage>
</organism>
<keyword evidence="1" id="KW-1133">Transmembrane helix</keyword>
<keyword evidence="1" id="KW-0472">Membrane</keyword>
<evidence type="ECO:0000313" key="2">
    <source>
        <dbReference type="EMBL" id="KKN60309.1"/>
    </source>
</evidence>
<dbReference type="AlphaFoldDB" id="A0A0F9RZR1"/>
<dbReference type="EMBL" id="LAZR01000700">
    <property type="protein sequence ID" value="KKN60309.1"/>
    <property type="molecule type" value="Genomic_DNA"/>
</dbReference>
<proteinExistence type="predicted"/>
<keyword evidence="1" id="KW-0812">Transmembrane</keyword>
<name>A0A0F9RZR1_9ZZZZ</name>